<accession>A0ABR4PTJ3</accession>
<sequence>MVKVVVGVRGPLNILTHYSVPISTASVNSIERCKVEYKPSDSIEMLAYQEIITLTSAEVRRGLESLCVESLTSAGPKLRESWTAPALDGSRFTFTPKRKIQTVLKTTPTDRAWIRVHVKENRSIAWCLLPLQLSSHALWLAPSQQASGRGIMLAGSWSVVSRVRRRGMWRSLT</sequence>
<comment type="caution">
    <text evidence="1">The sequence shown here is derived from an EMBL/GenBank/DDBJ whole genome shotgun (WGS) entry which is preliminary data.</text>
</comment>
<gene>
    <name evidence="1" type="ORF">PVAG01_00202</name>
</gene>
<proteinExistence type="predicted"/>
<name>A0ABR4PTJ3_9HELO</name>
<organism evidence="1 2">
    <name type="scientific">Phlyctema vagabunda</name>
    <dbReference type="NCBI Taxonomy" id="108571"/>
    <lineage>
        <taxon>Eukaryota</taxon>
        <taxon>Fungi</taxon>
        <taxon>Dikarya</taxon>
        <taxon>Ascomycota</taxon>
        <taxon>Pezizomycotina</taxon>
        <taxon>Leotiomycetes</taxon>
        <taxon>Helotiales</taxon>
        <taxon>Dermateaceae</taxon>
        <taxon>Phlyctema</taxon>
    </lineage>
</organism>
<protein>
    <submittedName>
        <fullName evidence="1">Uncharacterized protein</fullName>
    </submittedName>
</protein>
<keyword evidence="2" id="KW-1185">Reference proteome</keyword>
<evidence type="ECO:0000313" key="1">
    <source>
        <dbReference type="EMBL" id="KAL3426693.1"/>
    </source>
</evidence>
<reference evidence="1 2" key="1">
    <citation type="submission" date="2024-06" db="EMBL/GenBank/DDBJ databases">
        <title>Complete genome of Phlyctema vagabunda strain 19-DSS-EL-015.</title>
        <authorList>
            <person name="Fiorenzani C."/>
        </authorList>
    </citation>
    <scope>NUCLEOTIDE SEQUENCE [LARGE SCALE GENOMIC DNA]</scope>
    <source>
        <strain evidence="1 2">19-DSS-EL-015</strain>
    </source>
</reference>
<evidence type="ECO:0000313" key="2">
    <source>
        <dbReference type="Proteomes" id="UP001629113"/>
    </source>
</evidence>
<dbReference type="Proteomes" id="UP001629113">
    <property type="component" value="Unassembled WGS sequence"/>
</dbReference>
<dbReference type="EMBL" id="JBFCZG010000001">
    <property type="protein sequence ID" value="KAL3426693.1"/>
    <property type="molecule type" value="Genomic_DNA"/>
</dbReference>